<dbReference type="RefSeq" id="XP_060054953.1">
    <property type="nucleotide sequence ID" value="XM_060198970.1"/>
</dbReference>
<proteinExistence type="predicted"/>
<organism evidence="2 3">
    <name type="scientific">Erinaceus europaeus</name>
    <name type="common">Western European hedgehog</name>
    <dbReference type="NCBI Taxonomy" id="9365"/>
    <lineage>
        <taxon>Eukaryota</taxon>
        <taxon>Metazoa</taxon>
        <taxon>Chordata</taxon>
        <taxon>Craniata</taxon>
        <taxon>Vertebrata</taxon>
        <taxon>Euteleostomi</taxon>
        <taxon>Mammalia</taxon>
        <taxon>Eutheria</taxon>
        <taxon>Laurasiatheria</taxon>
        <taxon>Eulipotyphla</taxon>
        <taxon>Erinaceidae</taxon>
        <taxon>Erinaceinae</taxon>
        <taxon>Erinaceus</taxon>
    </lineage>
</organism>
<feature type="compositionally biased region" description="Low complexity" evidence="1">
    <location>
        <begin position="95"/>
        <end position="107"/>
    </location>
</feature>
<name>A0ABM3Y1K0_ERIEU</name>
<gene>
    <name evidence="3" type="primary">LOC132540783</name>
</gene>
<evidence type="ECO:0000256" key="1">
    <source>
        <dbReference type="SAM" id="MobiDB-lite"/>
    </source>
</evidence>
<dbReference type="GeneID" id="132540783"/>
<evidence type="ECO:0000313" key="3">
    <source>
        <dbReference type="RefSeq" id="XP_060054953.1"/>
    </source>
</evidence>
<keyword evidence="2" id="KW-1185">Reference proteome</keyword>
<sequence length="207" mass="22698">MFHGRWGAPGGCTQGPSPTMRSMPAPFLPVAAPGASEPPLHRPSRFRFPRPRLEVLGPGASAEAARPRGRSPDSRSPRAVGEPGPGARRLAGYLQPAQDAEPAAQAPLGSQSVRPRTLLPPTQRWRFYLHSPPPPPSSRKAGPPQTPVPALSPQFSFSREDEPWRPSRKRPPGRRGWLGVWRGLRHRAPQVPGIRFHAFHQYSQGMI</sequence>
<dbReference type="Proteomes" id="UP001652624">
    <property type="component" value="Chromosome 10"/>
</dbReference>
<reference evidence="3" key="1">
    <citation type="submission" date="2025-08" db="UniProtKB">
        <authorList>
            <consortium name="RefSeq"/>
        </authorList>
    </citation>
    <scope>IDENTIFICATION</scope>
</reference>
<evidence type="ECO:0000313" key="2">
    <source>
        <dbReference type="Proteomes" id="UP001652624"/>
    </source>
</evidence>
<protein>
    <submittedName>
        <fullName evidence="3">Proline-rich protein HaeIII subfamily 1-like</fullName>
    </submittedName>
</protein>
<accession>A0ABM3Y1K0</accession>
<feature type="region of interest" description="Disordered" evidence="1">
    <location>
        <begin position="1"/>
        <end position="176"/>
    </location>
</feature>